<proteinExistence type="predicted"/>
<reference evidence="1" key="1">
    <citation type="journal article" date="2020" name="Fungal Divers.">
        <title>Resolving the Mortierellaceae phylogeny through synthesis of multi-gene phylogenetics and phylogenomics.</title>
        <authorList>
            <person name="Vandepol N."/>
            <person name="Liber J."/>
            <person name="Desiro A."/>
            <person name="Na H."/>
            <person name="Kennedy M."/>
            <person name="Barry K."/>
            <person name="Grigoriev I.V."/>
            <person name="Miller A.N."/>
            <person name="O'Donnell K."/>
            <person name="Stajich J.E."/>
            <person name="Bonito G."/>
        </authorList>
    </citation>
    <scope>NUCLEOTIDE SEQUENCE</scope>
    <source>
        <strain evidence="1">NRRL 6426</strain>
    </source>
</reference>
<protein>
    <recommendedName>
        <fullName evidence="3">F-box domain-containing protein</fullName>
    </recommendedName>
</protein>
<dbReference type="InterPro" id="IPR032675">
    <property type="entry name" value="LRR_dom_sf"/>
</dbReference>
<name>A0A9P5RTV4_9FUNG</name>
<keyword evidence="2" id="KW-1185">Reference proteome</keyword>
<dbReference type="OrthoDB" id="2387242at2759"/>
<organism evidence="1 2">
    <name type="scientific">Linnemannia schmuckeri</name>
    <dbReference type="NCBI Taxonomy" id="64567"/>
    <lineage>
        <taxon>Eukaryota</taxon>
        <taxon>Fungi</taxon>
        <taxon>Fungi incertae sedis</taxon>
        <taxon>Mucoromycota</taxon>
        <taxon>Mortierellomycotina</taxon>
        <taxon>Mortierellomycetes</taxon>
        <taxon>Mortierellales</taxon>
        <taxon>Mortierellaceae</taxon>
        <taxon>Linnemannia</taxon>
    </lineage>
</organism>
<dbReference type="Gene3D" id="3.80.10.10">
    <property type="entry name" value="Ribonuclease Inhibitor"/>
    <property type="match status" value="1"/>
</dbReference>
<dbReference type="AlphaFoldDB" id="A0A9P5RTV4"/>
<sequence>MKTASTRFFNITELLIEVASFLDRRGICRLLQTCHQAHIVLAPILFQTLDFLPTTPSYSSSRRLLTTATQLNALKRNIHHATKNLDPKDQPSKRIFFSTIPSVKDSRARLQQLCWIITQCPLLSSLELTLELRTKDDLQCFVGALAGIGVLQTLRLVIMDDATTWPTLFSTVVLHCPPTIEELCVLFEKPTTTTGATVAPLTISGIIPRATPQSLTRGQDPPPLLIRLRRIILHSAGHITLTEASNVFSRCLGLVELNLFDTPGQPGDATSIATILSKRCPNFRRLRSLRISYDEDQQLALAIMDNSAPQTFEAIELSNLDASSTKSLQTFIRRHSMTLREIRIQDCRIPDSATIQCILCNCAQLEVLCLVSRDTFQIEVILADAVAYKWASRKMKRLELSVAFNDLAETTIVDTYDNISYSSYNDDAIAPFYQKQGPVILTDAERALFKMLEQFYQRLGELTELEYLDLRAVPSASTHASFRKNQQAFPGMLFLGNGSLGRPGYLRLLEGWKKLKYLKGSVQIFTSETMVTVGQAEFAWMVDHWPSLRQAAFLPPSSGYWNRGKERSPEIRWLRAWKPTLILQ</sequence>
<accession>A0A9P5RTV4</accession>
<evidence type="ECO:0008006" key="3">
    <source>
        <dbReference type="Google" id="ProtNLM"/>
    </source>
</evidence>
<evidence type="ECO:0000313" key="2">
    <source>
        <dbReference type="Proteomes" id="UP000748756"/>
    </source>
</evidence>
<gene>
    <name evidence="1" type="ORF">BG015_000206</name>
</gene>
<dbReference type="CDD" id="cd09917">
    <property type="entry name" value="F-box_SF"/>
    <property type="match status" value="1"/>
</dbReference>
<dbReference type="EMBL" id="JAAAUQ010001029">
    <property type="protein sequence ID" value="KAF9144095.1"/>
    <property type="molecule type" value="Genomic_DNA"/>
</dbReference>
<comment type="caution">
    <text evidence="1">The sequence shown here is derived from an EMBL/GenBank/DDBJ whole genome shotgun (WGS) entry which is preliminary data.</text>
</comment>
<dbReference type="SUPFAM" id="SSF52047">
    <property type="entry name" value="RNI-like"/>
    <property type="match status" value="1"/>
</dbReference>
<evidence type="ECO:0000313" key="1">
    <source>
        <dbReference type="EMBL" id="KAF9144095.1"/>
    </source>
</evidence>
<dbReference type="Proteomes" id="UP000748756">
    <property type="component" value="Unassembled WGS sequence"/>
</dbReference>